<feature type="transmembrane region" description="Helical" evidence="8">
    <location>
        <begin position="308"/>
        <end position="326"/>
    </location>
</feature>
<keyword evidence="3 10" id="KW-0328">Glycosyltransferase</keyword>
<protein>
    <submittedName>
        <fullName evidence="10">Glycosyltransferase family 39 protein</fullName>
        <ecNumber evidence="10">2.4.-.-</ecNumber>
    </submittedName>
</protein>
<feature type="transmembrane region" description="Helical" evidence="8">
    <location>
        <begin position="333"/>
        <end position="353"/>
    </location>
</feature>
<dbReference type="GO" id="GO:0016763">
    <property type="term" value="F:pentosyltransferase activity"/>
    <property type="evidence" value="ECO:0007669"/>
    <property type="project" value="TreeGrafter"/>
</dbReference>
<proteinExistence type="predicted"/>
<evidence type="ECO:0000256" key="6">
    <source>
        <dbReference type="ARBA" id="ARBA00022989"/>
    </source>
</evidence>
<organism evidence="10 11">
    <name type="scientific">Nisaea acidiphila</name>
    <dbReference type="NCBI Taxonomy" id="1862145"/>
    <lineage>
        <taxon>Bacteria</taxon>
        <taxon>Pseudomonadati</taxon>
        <taxon>Pseudomonadota</taxon>
        <taxon>Alphaproteobacteria</taxon>
        <taxon>Rhodospirillales</taxon>
        <taxon>Thalassobaculaceae</taxon>
        <taxon>Nisaea</taxon>
    </lineage>
</organism>
<name>A0A9J7AST5_9PROT</name>
<evidence type="ECO:0000256" key="2">
    <source>
        <dbReference type="ARBA" id="ARBA00022475"/>
    </source>
</evidence>
<keyword evidence="2" id="KW-1003">Cell membrane</keyword>
<dbReference type="KEGG" id="naci:NUH88_13460"/>
<accession>A0A9J7AST5</accession>
<dbReference type="PANTHER" id="PTHR33908:SF11">
    <property type="entry name" value="MEMBRANE PROTEIN"/>
    <property type="match status" value="1"/>
</dbReference>
<dbReference type="Proteomes" id="UP001060336">
    <property type="component" value="Chromosome"/>
</dbReference>
<evidence type="ECO:0000313" key="10">
    <source>
        <dbReference type="EMBL" id="UUX48421.1"/>
    </source>
</evidence>
<evidence type="ECO:0000256" key="7">
    <source>
        <dbReference type="ARBA" id="ARBA00023136"/>
    </source>
</evidence>
<dbReference type="RefSeq" id="WP_257766928.1">
    <property type="nucleotide sequence ID" value="NZ_CP102480.1"/>
</dbReference>
<evidence type="ECO:0000256" key="3">
    <source>
        <dbReference type="ARBA" id="ARBA00022676"/>
    </source>
</evidence>
<evidence type="ECO:0000256" key="1">
    <source>
        <dbReference type="ARBA" id="ARBA00004651"/>
    </source>
</evidence>
<feature type="transmembrane region" description="Helical" evidence="8">
    <location>
        <begin position="284"/>
        <end position="302"/>
    </location>
</feature>
<dbReference type="EC" id="2.4.-.-" evidence="10"/>
<comment type="subcellular location">
    <subcellularLocation>
        <location evidence="1">Cell membrane</location>
        <topology evidence="1">Multi-pass membrane protein</topology>
    </subcellularLocation>
</comment>
<feature type="transmembrane region" description="Helical" evidence="8">
    <location>
        <begin position="178"/>
        <end position="196"/>
    </location>
</feature>
<reference evidence="10" key="1">
    <citation type="submission" date="2022-08" db="EMBL/GenBank/DDBJ databases">
        <title>Nisaea acidiphila sp. nov., isolated from a marine algal debris and emended description of the genus Nisaea Urios et al. 2008.</title>
        <authorList>
            <person name="Kwon K."/>
        </authorList>
    </citation>
    <scope>NUCLEOTIDE SEQUENCE</scope>
    <source>
        <strain evidence="10">MEBiC11861</strain>
    </source>
</reference>
<dbReference type="EMBL" id="CP102480">
    <property type="protein sequence ID" value="UUX48421.1"/>
    <property type="molecule type" value="Genomic_DNA"/>
</dbReference>
<feature type="transmembrane region" description="Helical" evidence="8">
    <location>
        <begin position="86"/>
        <end position="105"/>
    </location>
</feature>
<dbReference type="InterPro" id="IPR050297">
    <property type="entry name" value="LipidA_mod_glycosyltrf_83"/>
</dbReference>
<keyword evidence="6 8" id="KW-1133">Transmembrane helix</keyword>
<dbReference type="AlphaFoldDB" id="A0A9J7AST5"/>
<dbReference type="GO" id="GO:0005886">
    <property type="term" value="C:plasma membrane"/>
    <property type="evidence" value="ECO:0007669"/>
    <property type="project" value="UniProtKB-SubCell"/>
</dbReference>
<keyword evidence="5 8" id="KW-0812">Transmembrane</keyword>
<feature type="transmembrane region" description="Helical" evidence="8">
    <location>
        <begin position="12"/>
        <end position="34"/>
    </location>
</feature>
<dbReference type="PANTHER" id="PTHR33908">
    <property type="entry name" value="MANNOSYLTRANSFERASE YKCB-RELATED"/>
    <property type="match status" value="1"/>
</dbReference>
<keyword evidence="7 8" id="KW-0472">Membrane</keyword>
<feature type="transmembrane region" description="Helical" evidence="8">
    <location>
        <begin position="250"/>
        <end position="272"/>
    </location>
</feature>
<evidence type="ECO:0000259" key="9">
    <source>
        <dbReference type="Pfam" id="PF13231"/>
    </source>
</evidence>
<gene>
    <name evidence="10" type="ORF">NUH88_13460</name>
</gene>
<evidence type="ECO:0000256" key="4">
    <source>
        <dbReference type="ARBA" id="ARBA00022679"/>
    </source>
</evidence>
<evidence type="ECO:0000313" key="11">
    <source>
        <dbReference type="Proteomes" id="UP001060336"/>
    </source>
</evidence>
<keyword evidence="4 10" id="KW-0808">Transferase</keyword>
<dbReference type="GO" id="GO:0009103">
    <property type="term" value="P:lipopolysaccharide biosynthetic process"/>
    <property type="evidence" value="ECO:0007669"/>
    <property type="project" value="UniProtKB-ARBA"/>
</dbReference>
<evidence type="ECO:0000256" key="5">
    <source>
        <dbReference type="ARBA" id="ARBA00022692"/>
    </source>
</evidence>
<dbReference type="InterPro" id="IPR038731">
    <property type="entry name" value="RgtA/B/C-like"/>
</dbReference>
<dbReference type="Pfam" id="PF13231">
    <property type="entry name" value="PMT_2"/>
    <property type="match status" value="1"/>
</dbReference>
<feature type="transmembrane region" description="Helical" evidence="8">
    <location>
        <begin position="203"/>
        <end position="221"/>
    </location>
</feature>
<evidence type="ECO:0000256" key="8">
    <source>
        <dbReference type="SAM" id="Phobius"/>
    </source>
</evidence>
<feature type="transmembrane region" description="Helical" evidence="8">
    <location>
        <begin position="125"/>
        <end position="148"/>
    </location>
</feature>
<sequence length="490" mass="53495">MQTVTSDREQPYFLWLLIALAALTAARLAVLGFSTLGLHGDEAQYWSWSRDLAWGYYTKPPLIAFVISAAEAICGDGTACIRAPSPPLHAGTSLAIYGIAVSLTGSRRTGFWSGLSFATLPAASLSSFLISTDVPLLFLWAVALLAFVRSLESDALGWPLLLGLAAGAGFLAKYAMAYFVFGLLLVTLATPTHRAWLTSRKALVALVATLAVFAPNLLWNIESGWVTFTHVGQNTNLKGDLFHIGKMLEFVGSQAGVFGPVLFAALLWRLAVLRRDPAGGTERLLLAFCLPVLAIITVQSFLSRANANWAATAYVSATILTVGWLLRRKLVKLVAAGIGLNLLATAVLGFFFLNLPGVEVPLKKDPLRRLRAWDAVADQLRPVLAAHPGAIWLTEDRKTMASLLYALRDLKRRPLMWDYDGHPDHHYELAERYQPQPGDTVLLVAKWDDPFPILERFSTVQKLPAITVEVGADQLRQLNLFLLSGPIPSD</sequence>
<feature type="domain" description="Glycosyltransferase RgtA/B/C/D-like" evidence="9">
    <location>
        <begin position="59"/>
        <end position="219"/>
    </location>
</feature>
<keyword evidence="11" id="KW-1185">Reference proteome</keyword>